<reference evidence="1 2" key="1">
    <citation type="journal article" date="2018" name="Mol. Genet. Genomics">
        <title>The red deer Cervus elaphus genome CerEla1.0: sequencing, annotating, genes, and chromosomes.</title>
        <authorList>
            <person name="Bana N.A."/>
            <person name="Nyiri A."/>
            <person name="Nagy J."/>
            <person name="Frank K."/>
            <person name="Nagy T."/>
            <person name="Steger V."/>
            <person name="Schiller M."/>
            <person name="Lakatos P."/>
            <person name="Sugar L."/>
            <person name="Horn P."/>
            <person name="Barta E."/>
            <person name="Orosz L."/>
        </authorList>
    </citation>
    <scope>NUCLEOTIDE SEQUENCE [LARGE SCALE GENOMIC DNA]</scope>
    <source>
        <strain evidence="1">Hungarian</strain>
    </source>
</reference>
<feature type="non-terminal residue" evidence="1">
    <location>
        <position position="1"/>
    </location>
</feature>
<accession>A0A212C3Z2</accession>
<keyword evidence="2" id="KW-1185">Reference proteome</keyword>
<evidence type="ECO:0000313" key="2">
    <source>
        <dbReference type="Proteomes" id="UP000242450"/>
    </source>
</evidence>
<sequence>VLDSERLSDDDDLSEILQDIDSKLSKMMQQLDEPEAAAIDERAKQVSLLQGIVLDSGRVKEYTRPYDLLQNADSLFYKMVQKLGEAEASALTERAKQMVQKLGKAEASALTERAKQ</sequence>
<gene>
    <name evidence="1" type="ORF">Celaphus_00016764</name>
</gene>
<comment type="caution">
    <text evidence="1">The sequence shown here is derived from an EMBL/GenBank/DDBJ whole genome shotgun (WGS) entry which is preliminary data.</text>
</comment>
<dbReference type="OrthoDB" id="6500128at2759"/>
<name>A0A212C3Z2_CEREH</name>
<dbReference type="Proteomes" id="UP000242450">
    <property type="component" value="Chromosome 30"/>
</dbReference>
<proteinExistence type="predicted"/>
<dbReference type="EMBL" id="MKHE01000030">
    <property type="protein sequence ID" value="OWK00721.1"/>
    <property type="molecule type" value="Genomic_DNA"/>
</dbReference>
<evidence type="ECO:0000313" key="1">
    <source>
        <dbReference type="EMBL" id="OWK00721.1"/>
    </source>
</evidence>
<dbReference type="AlphaFoldDB" id="A0A212C3Z2"/>
<organism evidence="1 2">
    <name type="scientific">Cervus elaphus hippelaphus</name>
    <name type="common">European red deer</name>
    <dbReference type="NCBI Taxonomy" id="46360"/>
    <lineage>
        <taxon>Eukaryota</taxon>
        <taxon>Metazoa</taxon>
        <taxon>Chordata</taxon>
        <taxon>Craniata</taxon>
        <taxon>Vertebrata</taxon>
        <taxon>Euteleostomi</taxon>
        <taxon>Mammalia</taxon>
        <taxon>Eutheria</taxon>
        <taxon>Laurasiatheria</taxon>
        <taxon>Artiodactyla</taxon>
        <taxon>Ruminantia</taxon>
        <taxon>Pecora</taxon>
        <taxon>Cervidae</taxon>
        <taxon>Cervinae</taxon>
        <taxon>Cervus</taxon>
    </lineage>
</organism>
<protein>
    <submittedName>
        <fullName evidence="1">Uncharacterized protein</fullName>
    </submittedName>
</protein>
<feature type="non-terminal residue" evidence="1">
    <location>
        <position position="116"/>
    </location>
</feature>